<reference evidence="1" key="1">
    <citation type="submission" date="2020-02" db="EMBL/GenBank/DDBJ databases">
        <authorList>
            <person name="Meier V. D."/>
        </authorList>
    </citation>
    <scope>NUCLEOTIDE SEQUENCE</scope>
    <source>
        <strain evidence="1">AVDCRST_MAG93</strain>
    </source>
</reference>
<name>A0A6J4J0C9_9CHLR</name>
<proteinExistence type="predicted"/>
<feature type="non-terminal residue" evidence="1">
    <location>
        <position position="456"/>
    </location>
</feature>
<dbReference type="Pfam" id="PF13148">
    <property type="entry name" value="DUF3987"/>
    <property type="match status" value="1"/>
</dbReference>
<accession>A0A6J4J0C9</accession>
<evidence type="ECO:0000313" key="1">
    <source>
        <dbReference type="EMBL" id="CAA9265923.1"/>
    </source>
</evidence>
<sequence>DVTRKREVQDALKALGRQLKGRGATVRALVLPYDGEKVGVDDALAAGMTPNTLLALIRDLDDLPVPDAEVFDEPGTALVEVAPVRTPRLPNYAQLPDDLAAQGSPWLDAYVAFSRRWSPQSYAGFHEAIALWLLSTVAARRVALDYGGEQYTNLYIALCARTSLFAKSTAASIAKQVLDAIGLPHLLAPDDASPQAFLRGMTLRVPEGFAQAPEDRQFMIRQRLMFAAQKGWFYDEFGQKLHAMMQNAGSMVDFRGHLRRLDDCPPTYEYVTVSRGSDLIERPYLALLASMTPADLRPHARKGSALWGDGFLARFALVTPPADLHVDLEDFPEGARLIPPAIVQPVRAWHERLGLPALSITERTNDKGEGTGCFDVDLTPAQPQRCVFGEGVRAAVSAYRRALHDILQAGGDNTDLDGNYTRLHAKALRVAMLLASLENGGRIELRHWARAQQIAE</sequence>
<dbReference type="AlphaFoldDB" id="A0A6J4J0C9"/>
<gene>
    <name evidence="1" type="ORF">AVDCRST_MAG93-2409</name>
</gene>
<dbReference type="InterPro" id="IPR025048">
    <property type="entry name" value="DUF3987"/>
</dbReference>
<protein>
    <submittedName>
        <fullName evidence="1">Uncharacterized protein</fullName>
    </submittedName>
</protein>
<organism evidence="1">
    <name type="scientific">uncultured Chloroflexia bacterium</name>
    <dbReference type="NCBI Taxonomy" id="1672391"/>
    <lineage>
        <taxon>Bacteria</taxon>
        <taxon>Bacillati</taxon>
        <taxon>Chloroflexota</taxon>
        <taxon>Chloroflexia</taxon>
        <taxon>environmental samples</taxon>
    </lineage>
</organism>
<feature type="non-terminal residue" evidence="1">
    <location>
        <position position="1"/>
    </location>
</feature>
<dbReference type="EMBL" id="CADCTR010000820">
    <property type="protein sequence ID" value="CAA9265923.1"/>
    <property type="molecule type" value="Genomic_DNA"/>
</dbReference>